<dbReference type="Pfam" id="PF10571">
    <property type="entry name" value="UPF0547"/>
    <property type="match status" value="1"/>
</dbReference>
<evidence type="ECO:0000256" key="2">
    <source>
        <dbReference type="ARBA" id="ARBA00023054"/>
    </source>
</evidence>
<gene>
    <name evidence="6" type="primary">LOC116296592</name>
</gene>
<feature type="compositionally biased region" description="Polar residues" evidence="3">
    <location>
        <begin position="156"/>
        <end position="169"/>
    </location>
</feature>
<feature type="region of interest" description="Disordered" evidence="3">
    <location>
        <begin position="34"/>
        <end position="87"/>
    </location>
</feature>
<protein>
    <submittedName>
        <fullName evidence="6">Uncharacterized protein LOC116296592 isoform X1</fullName>
    </submittedName>
</protein>
<keyword evidence="2" id="KW-0175">Coiled coil</keyword>
<feature type="compositionally biased region" description="Basic residues" evidence="3">
    <location>
        <begin position="173"/>
        <end position="184"/>
    </location>
</feature>
<accession>A0A6P8HYW7</accession>
<reference evidence="6" key="1">
    <citation type="submission" date="2025-08" db="UniProtKB">
        <authorList>
            <consortium name="RefSeq"/>
        </authorList>
    </citation>
    <scope>IDENTIFICATION</scope>
    <source>
        <tissue evidence="6">Tentacle</tissue>
    </source>
</reference>
<dbReference type="InterPro" id="IPR018886">
    <property type="entry name" value="UPF0547"/>
</dbReference>
<evidence type="ECO:0000256" key="3">
    <source>
        <dbReference type="SAM" id="MobiDB-lite"/>
    </source>
</evidence>
<dbReference type="InParanoid" id="A0A6P8HYW7"/>
<feature type="compositionally biased region" description="Polar residues" evidence="3">
    <location>
        <begin position="196"/>
        <end position="207"/>
    </location>
</feature>
<dbReference type="RefSeq" id="XP_031560491.1">
    <property type="nucleotide sequence ID" value="XM_031704631.1"/>
</dbReference>
<evidence type="ECO:0000259" key="4">
    <source>
        <dbReference type="Pfam" id="PF10571"/>
    </source>
</evidence>
<dbReference type="InterPro" id="IPR040246">
    <property type="entry name" value="C16orf87-like"/>
</dbReference>
<dbReference type="InterPro" id="IPR017956">
    <property type="entry name" value="AT_hook_DNA-bd_motif"/>
</dbReference>
<name>A0A6P8HYW7_ACTTE</name>
<feature type="domain" description="UPF0547" evidence="4">
    <location>
        <begin position="4"/>
        <end position="28"/>
    </location>
</feature>
<dbReference type="GO" id="GO:0003677">
    <property type="term" value="F:DNA binding"/>
    <property type="evidence" value="ECO:0007669"/>
    <property type="project" value="InterPro"/>
</dbReference>
<evidence type="ECO:0000256" key="1">
    <source>
        <dbReference type="ARBA" id="ARBA00008336"/>
    </source>
</evidence>
<dbReference type="KEGG" id="aten:116296592"/>
<organism evidence="5 6">
    <name type="scientific">Actinia tenebrosa</name>
    <name type="common">Australian red waratah sea anemone</name>
    <dbReference type="NCBI Taxonomy" id="6105"/>
    <lineage>
        <taxon>Eukaryota</taxon>
        <taxon>Metazoa</taxon>
        <taxon>Cnidaria</taxon>
        <taxon>Anthozoa</taxon>
        <taxon>Hexacorallia</taxon>
        <taxon>Actiniaria</taxon>
        <taxon>Actiniidae</taxon>
        <taxon>Actinia</taxon>
    </lineage>
</organism>
<comment type="similarity">
    <text evidence="1">Belongs to the UPF0547 family.</text>
</comment>
<sequence>MVVKKCPDCDQTLPVACKSCHCGHVFISRKQIMSAQDKSDNGDGSQRDQRLRPEVPKREIKDFDYDFGSKTNPLSLEAGPSQEKPNPTKVLILENHSYSTVGNTVDGAARSYITIPQPMSNELLYMTDFKRKRGRPKGSKNKPKPVVQPGEEGPENEQSLLNGSQNTDGDTSKRKRGRPKGSKNKPKDPLLLKSAKGSQGTDGWSSDQPDDSYPEPPLDAMPHISKEKAISYSIVLSDINQKMMKQSSMNFV</sequence>
<dbReference type="Proteomes" id="UP000515163">
    <property type="component" value="Unplaced"/>
</dbReference>
<evidence type="ECO:0000313" key="5">
    <source>
        <dbReference type="Proteomes" id="UP000515163"/>
    </source>
</evidence>
<feature type="unsure residue" description="D or N" evidence="6">
    <location>
        <position position="219"/>
    </location>
</feature>
<dbReference type="PANTHER" id="PTHR31101">
    <property type="entry name" value="UPF0547 PROTEIN C16ORF87"/>
    <property type="match status" value="1"/>
</dbReference>
<dbReference type="AlphaFoldDB" id="A0A6P8HYW7"/>
<feature type="compositionally biased region" description="Basic residues" evidence="3">
    <location>
        <begin position="131"/>
        <end position="143"/>
    </location>
</feature>
<keyword evidence="5" id="KW-1185">Reference proteome</keyword>
<dbReference type="OrthoDB" id="5981040at2759"/>
<feature type="region of interest" description="Disordered" evidence="3">
    <location>
        <begin position="131"/>
        <end position="224"/>
    </location>
</feature>
<feature type="compositionally biased region" description="Basic and acidic residues" evidence="3">
    <location>
        <begin position="37"/>
        <end position="64"/>
    </location>
</feature>
<dbReference type="SMART" id="SM00384">
    <property type="entry name" value="AT_hook"/>
    <property type="match status" value="2"/>
</dbReference>
<proteinExistence type="inferred from homology"/>
<evidence type="ECO:0000313" key="6">
    <source>
        <dbReference type="RefSeq" id="XP_031560491.1"/>
    </source>
</evidence>